<reference evidence="3 4" key="1">
    <citation type="submission" date="2017-09" db="EMBL/GenBank/DDBJ databases">
        <title>Depth-based differentiation of microbial function through sediment-hosted aquifers and enrichment of novel symbionts in the deep terrestrial subsurface.</title>
        <authorList>
            <person name="Probst A.J."/>
            <person name="Ladd B."/>
            <person name="Jarett J.K."/>
            <person name="Geller-Mcgrath D.E."/>
            <person name="Sieber C.M."/>
            <person name="Emerson J.B."/>
            <person name="Anantharaman K."/>
            <person name="Thomas B.C."/>
            <person name="Malmstrom R."/>
            <person name="Stieglmeier M."/>
            <person name="Klingl A."/>
            <person name="Woyke T."/>
            <person name="Ryan C.M."/>
            <person name="Banfield J.F."/>
        </authorList>
    </citation>
    <scope>NUCLEOTIDE SEQUENCE [LARGE SCALE GENOMIC DNA]</scope>
    <source>
        <strain evidence="3">CG10_big_fil_rev_8_21_14_0_10_49_38</strain>
    </source>
</reference>
<dbReference type="PROSITE" id="PS51782">
    <property type="entry name" value="LYSM"/>
    <property type="match status" value="2"/>
</dbReference>
<keyword evidence="1" id="KW-0732">Signal</keyword>
<evidence type="ECO:0000313" key="3">
    <source>
        <dbReference type="EMBL" id="PIR45721.1"/>
    </source>
</evidence>
<evidence type="ECO:0000259" key="2">
    <source>
        <dbReference type="PROSITE" id="PS51782"/>
    </source>
</evidence>
<dbReference type="SUPFAM" id="SSF51261">
    <property type="entry name" value="Duplicated hybrid motif"/>
    <property type="match status" value="1"/>
</dbReference>
<dbReference type="EMBL" id="PCYK01000030">
    <property type="protein sequence ID" value="PIR45721.1"/>
    <property type="molecule type" value="Genomic_DNA"/>
</dbReference>
<organism evidence="3 4">
    <name type="scientific">Candidatus Vogelbacteria bacterium CG10_big_fil_rev_8_21_14_0_10_49_38</name>
    <dbReference type="NCBI Taxonomy" id="1975043"/>
    <lineage>
        <taxon>Bacteria</taxon>
        <taxon>Candidatus Vogeliibacteriota</taxon>
    </lineage>
</organism>
<dbReference type="AlphaFoldDB" id="A0A2H0RGN6"/>
<dbReference type="Pfam" id="PF01551">
    <property type="entry name" value="Peptidase_M23"/>
    <property type="match status" value="1"/>
</dbReference>
<dbReference type="PANTHER" id="PTHR21666:SF270">
    <property type="entry name" value="MUREIN HYDROLASE ACTIVATOR ENVC"/>
    <property type="match status" value="1"/>
</dbReference>
<dbReference type="Proteomes" id="UP000230431">
    <property type="component" value="Unassembled WGS sequence"/>
</dbReference>
<dbReference type="SUPFAM" id="SSF54106">
    <property type="entry name" value="LysM domain"/>
    <property type="match status" value="1"/>
</dbReference>
<dbReference type="Gene3D" id="2.70.70.10">
    <property type="entry name" value="Glucose Permease (Domain IIA)"/>
    <property type="match status" value="1"/>
</dbReference>
<feature type="domain" description="LysM" evidence="2">
    <location>
        <begin position="115"/>
        <end position="159"/>
    </location>
</feature>
<dbReference type="InterPro" id="IPR050570">
    <property type="entry name" value="Cell_wall_metabolism_enzyme"/>
</dbReference>
<feature type="chain" id="PRO_5013701930" description="LysM domain-containing protein" evidence="1">
    <location>
        <begin position="21"/>
        <end position="350"/>
    </location>
</feature>
<dbReference type="InterPro" id="IPR036779">
    <property type="entry name" value="LysM_dom_sf"/>
</dbReference>
<evidence type="ECO:0000313" key="4">
    <source>
        <dbReference type="Proteomes" id="UP000230431"/>
    </source>
</evidence>
<sequence length="350" mass="36530">MILTGLSAVLFLTLAQPAQAKILATFANFFSLNLISGATASTETTAKGSALPAPEVGRNLQNFALPEPVSSNATSSPKAELGQSVVGGQALLAESGPLGTAADLKDNQPPSDLISVYVVHPGDTLETVAKLFNVSVNTVRWANDLKKGDTLRVGDQLVILPITGLKLTVKAGDTLQSLAKKYHGDVGDIIAYNDFDPTKDLTVGQTIIIPDGEEQTIVSSPKATPKASAKYKGPSYAGYFMRPIVGGRKSQGLHGHNAVDLAAPRGTAIYAAASGRVILARTGGWNGGYGNYFVIAHPNGTQTLYSHADKVFVSSGQPVTKGDMVGTVGSTGRSTGYHLHFEIRGAVNPF</sequence>
<dbReference type="PANTHER" id="PTHR21666">
    <property type="entry name" value="PEPTIDASE-RELATED"/>
    <property type="match status" value="1"/>
</dbReference>
<accession>A0A2H0RGN6</accession>
<gene>
    <name evidence="3" type="ORF">COV08_03605</name>
</gene>
<dbReference type="InterPro" id="IPR016047">
    <property type="entry name" value="M23ase_b-sheet_dom"/>
</dbReference>
<dbReference type="InterPro" id="IPR011055">
    <property type="entry name" value="Dup_hybrid_motif"/>
</dbReference>
<dbReference type="Pfam" id="PF01476">
    <property type="entry name" value="LysM"/>
    <property type="match status" value="2"/>
</dbReference>
<feature type="domain" description="LysM" evidence="2">
    <location>
        <begin position="165"/>
        <end position="209"/>
    </location>
</feature>
<proteinExistence type="predicted"/>
<dbReference type="SMART" id="SM00257">
    <property type="entry name" value="LysM"/>
    <property type="match status" value="2"/>
</dbReference>
<protein>
    <recommendedName>
        <fullName evidence="2">LysM domain-containing protein</fullName>
    </recommendedName>
</protein>
<dbReference type="InterPro" id="IPR018392">
    <property type="entry name" value="LysM"/>
</dbReference>
<dbReference type="GO" id="GO:0004222">
    <property type="term" value="F:metalloendopeptidase activity"/>
    <property type="evidence" value="ECO:0007669"/>
    <property type="project" value="TreeGrafter"/>
</dbReference>
<feature type="signal peptide" evidence="1">
    <location>
        <begin position="1"/>
        <end position="20"/>
    </location>
</feature>
<comment type="caution">
    <text evidence="3">The sequence shown here is derived from an EMBL/GenBank/DDBJ whole genome shotgun (WGS) entry which is preliminary data.</text>
</comment>
<evidence type="ECO:0000256" key="1">
    <source>
        <dbReference type="SAM" id="SignalP"/>
    </source>
</evidence>
<dbReference type="Gene3D" id="3.10.350.10">
    <property type="entry name" value="LysM domain"/>
    <property type="match status" value="2"/>
</dbReference>
<name>A0A2H0RGN6_9BACT</name>
<dbReference type="CDD" id="cd12797">
    <property type="entry name" value="M23_peptidase"/>
    <property type="match status" value="1"/>
</dbReference>
<dbReference type="CDD" id="cd00118">
    <property type="entry name" value="LysM"/>
    <property type="match status" value="2"/>
</dbReference>